<sequence>MSHTEDLDFALALRLQEEENLLANIPCDAADRPGVELTLTGGAVGGAVGGSNSQESQRHCKSASSPHSLPPPGTSLVDEAYELIDPTPDIYQLFRDFDKHFFWGKLGGVELKWSPRMTRCAGVCSYQPASGLCSVRLSRPLLMLRPRSDLVETLLHEMIHALLFVTHHNDNREEHGPEFHRHMHRINKIAGTNITVYHTFHAEVKHMLTHWWRCTGPCRSRPPHFGYVKRSMNRAPSKNDFWWRDHQASCGGLFEKIKEPEGYGKKKTKKDTERPGKRPPPEGAGPPPQRRPGNPTGVRADIGTVNNDGNQRVNAIAGNVHGFQKRGGAVATAGGSRTVPQQGINDHVDQCLADPNEQLLGAVGGETRPENSGETVWYDDDDDDEQMLSLAADELERSLEVSCLVGGPGRRSPARRRCR</sequence>
<keyword evidence="6" id="KW-1185">Reference proteome</keyword>
<feature type="region of interest" description="Disordered" evidence="3">
    <location>
        <begin position="46"/>
        <end position="72"/>
    </location>
</feature>
<comment type="subcellular location">
    <subcellularLocation>
        <location evidence="1">Nucleus</location>
    </subcellularLocation>
</comment>
<feature type="compositionally biased region" description="Pro residues" evidence="3">
    <location>
        <begin position="281"/>
        <end position="290"/>
    </location>
</feature>
<evidence type="ECO:0000259" key="4">
    <source>
        <dbReference type="SMART" id="SM00731"/>
    </source>
</evidence>
<feature type="region of interest" description="Disordered" evidence="3">
    <location>
        <begin position="362"/>
        <end position="382"/>
    </location>
</feature>
<dbReference type="InterPro" id="IPR044245">
    <property type="entry name" value="Spartan"/>
</dbReference>
<evidence type="ECO:0000256" key="1">
    <source>
        <dbReference type="ARBA" id="ARBA00004123"/>
    </source>
</evidence>
<dbReference type="GO" id="GO:0006974">
    <property type="term" value="P:DNA damage response"/>
    <property type="evidence" value="ECO:0007669"/>
    <property type="project" value="InterPro"/>
</dbReference>
<gene>
    <name evidence="5" type="primary">Sprtn</name>
    <name evidence="5" type="ORF">FJT64_014340</name>
</gene>
<evidence type="ECO:0000256" key="2">
    <source>
        <dbReference type="ARBA" id="ARBA00023242"/>
    </source>
</evidence>
<dbReference type="SMART" id="SM00731">
    <property type="entry name" value="SprT"/>
    <property type="match status" value="1"/>
</dbReference>
<dbReference type="OrthoDB" id="5236983at2759"/>
<dbReference type="GO" id="GO:0031593">
    <property type="term" value="F:polyubiquitin modification-dependent protein binding"/>
    <property type="evidence" value="ECO:0007669"/>
    <property type="project" value="TreeGrafter"/>
</dbReference>
<feature type="region of interest" description="Disordered" evidence="3">
    <location>
        <begin position="254"/>
        <end position="310"/>
    </location>
</feature>
<dbReference type="PANTHER" id="PTHR21220">
    <property type="entry name" value="DNA-DEPENDENT METALLOPROTEASE SPRTN"/>
    <property type="match status" value="1"/>
</dbReference>
<reference evidence="5 6" key="1">
    <citation type="submission" date="2019-07" db="EMBL/GenBank/DDBJ databases">
        <title>Draft genome assembly of a fouling barnacle, Amphibalanus amphitrite (Darwin, 1854): The first reference genome for Thecostraca.</title>
        <authorList>
            <person name="Kim W."/>
        </authorList>
    </citation>
    <scope>NUCLEOTIDE SEQUENCE [LARGE SCALE GENOMIC DNA]</scope>
    <source>
        <strain evidence="5">SNU_AA5</strain>
        <tissue evidence="5">Soma without cirri and trophi</tissue>
    </source>
</reference>
<dbReference type="GO" id="GO:0003697">
    <property type="term" value="F:single-stranded DNA binding"/>
    <property type="evidence" value="ECO:0007669"/>
    <property type="project" value="InterPro"/>
</dbReference>
<organism evidence="5 6">
    <name type="scientific">Amphibalanus amphitrite</name>
    <name type="common">Striped barnacle</name>
    <name type="synonym">Balanus amphitrite</name>
    <dbReference type="NCBI Taxonomy" id="1232801"/>
    <lineage>
        <taxon>Eukaryota</taxon>
        <taxon>Metazoa</taxon>
        <taxon>Ecdysozoa</taxon>
        <taxon>Arthropoda</taxon>
        <taxon>Crustacea</taxon>
        <taxon>Multicrustacea</taxon>
        <taxon>Cirripedia</taxon>
        <taxon>Thoracica</taxon>
        <taxon>Thoracicalcarea</taxon>
        <taxon>Balanomorpha</taxon>
        <taxon>Balanoidea</taxon>
        <taxon>Balanidae</taxon>
        <taxon>Amphibalaninae</taxon>
        <taxon>Amphibalanus</taxon>
    </lineage>
</organism>
<protein>
    <submittedName>
        <fullName evidence="5">SprT-like domain-containing protein Spartan</fullName>
    </submittedName>
</protein>
<comment type="caution">
    <text evidence="5">The sequence shown here is derived from an EMBL/GenBank/DDBJ whole genome shotgun (WGS) entry which is preliminary data.</text>
</comment>
<evidence type="ECO:0000313" key="5">
    <source>
        <dbReference type="EMBL" id="KAF0287154.1"/>
    </source>
</evidence>
<dbReference type="EMBL" id="VIIS01002210">
    <property type="protein sequence ID" value="KAF0287154.1"/>
    <property type="molecule type" value="Genomic_DNA"/>
</dbReference>
<feature type="domain" description="SprT-like" evidence="4">
    <location>
        <begin position="88"/>
        <end position="257"/>
    </location>
</feature>
<dbReference type="InterPro" id="IPR055220">
    <property type="entry name" value="SPRTN_ZBD"/>
</dbReference>
<dbReference type="GO" id="GO:0004222">
    <property type="term" value="F:metalloendopeptidase activity"/>
    <property type="evidence" value="ECO:0007669"/>
    <property type="project" value="InterPro"/>
</dbReference>
<dbReference type="AlphaFoldDB" id="A0A6A4V6F4"/>
<dbReference type="Pfam" id="PF10263">
    <property type="entry name" value="SprT-like"/>
    <property type="match status" value="1"/>
</dbReference>
<keyword evidence="2" id="KW-0539">Nucleus</keyword>
<proteinExistence type="predicted"/>
<dbReference type="InterPro" id="IPR006640">
    <property type="entry name" value="SprT-like_domain"/>
</dbReference>
<feature type="compositionally biased region" description="Basic and acidic residues" evidence="3">
    <location>
        <begin position="255"/>
        <end position="280"/>
    </location>
</feature>
<dbReference type="PANTHER" id="PTHR21220:SF0">
    <property type="entry name" value="DNA-DEPENDENT METALLOPROTEASE SPRTN"/>
    <property type="match status" value="1"/>
</dbReference>
<dbReference type="GO" id="GO:0005634">
    <property type="term" value="C:nucleus"/>
    <property type="evidence" value="ECO:0007669"/>
    <property type="project" value="UniProtKB-SubCell"/>
</dbReference>
<dbReference type="Pfam" id="PF22934">
    <property type="entry name" value="SPRTN_ZBD"/>
    <property type="match status" value="1"/>
</dbReference>
<name>A0A6A4V6F4_AMPAM</name>
<evidence type="ECO:0000256" key="3">
    <source>
        <dbReference type="SAM" id="MobiDB-lite"/>
    </source>
</evidence>
<evidence type="ECO:0000313" key="6">
    <source>
        <dbReference type="Proteomes" id="UP000440578"/>
    </source>
</evidence>
<accession>A0A6A4V6F4</accession>
<dbReference type="Proteomes" id="UP000440578">
    <property type="component" value="Unassembled WGS sequence"/>
</dbReference>